<keyword evidence="3" id="KW-1185">Reference proteome</keyword>
<dbReference type="SMART" id="SM00671">
    <property type="entry name" value="SEL1"/>
    <property type="match status" value="1"/>
</dbReference>
<evidence type="ECO:0000256" key="1">
    <source>
        <dbReference type="SAM" id="MobiDB-lite"/>
    </source>
</evidence>
<gene>
    <name evidence="2" type="ORF">C2G38_2154294</name>
</gene>
<dbReference type="Gene3D" id="1.25.40.10">
    <property type="entry name" value="Tetratricopeptide repeat domain"/>
    <property type="match status" value="1"/>
</dbReference>
<dbReference type="InterPro" id="IPR011990">
    <property type="entry name" value="TPR-like_helical_dom_sf"/>
</dbReference>
<dbReference type="Pfam" id="PF08238">
    <property type="entry name" value="Sel1"/>
    <property type="match status" value="1"/>
</dbReference>
<dbReference type="EMBL" id="QKWP01000028">
    <property type="protein sequence ID" value="RIB29818.1"/>
    <property type="molecule type" value="Genomic_DNA"/>
</dbReference>
<comment type="caution">
    <text evidence="2">The sequence shown here is derived from an EMBL/GenBank/DDBJ whole genome shotgun (WGS) entry which is preliminary data.</text>
</comment>
<organism evidence="2 3">
    <name type="scientific">Gigaspora rosea</name>
    <dbReference type="NCBI Taxonomy" id="44941"/>
    <lineage>
        <taxon>Eukaryota</taxon>
        <taxon>Fungi</taxon>
        <taxon>Fungi incertae sedis</taxon>
        <taxon>Mucoromycota</taxon>
        <taxon>Glomeromycotina</taxon>
        <taxon>Glomeromycetes</taxon>
        <taxon>Diversisporales</taxon>
        <taxon>Gigasporaceae</taxon>
        <taxon>Gigaspora</taxon>
    </lineage>
</organism>
<evidence type="ECO:0000313" key="3">
    <source>
        <dbReference type="Proteomes" id="UP000266673"/>
    </source>
</evidence>
<name>A0A397W6B7_9GLOM</name>
<evidence type="ECO:0000313" key="2">
    <source>
        <dbReference type="EMBL" id="RIB29818.1"/>
    </source>
</evidence>
<feature type="compositionally biased region" description="Basic and acidic residues" evidence="1">
    <location>
        <begin position="88"/>
        <end position="108"/>
    </location>
</feature>
<protein>
    <submittedName>
        <fullName evidence="2">Uncharacterized protein</fullName>
    </submittedName>
</protein>
<dbReference type="SUPFAM" id="SSF81901">
    <property type="entry name" value="HCP-like"/>
    <property type="match status" value="1"/>
</dbReference>
<accession>A0A397W6B7</accession>
<dbReference type="STRING" id="44941.A0A397W6B7"/>
<sequence length="178" mass="19995">MESAKETVSNEGRLVDKNKVFDYPQKAADMGNINGIYGIGDCYQNGFGIEEDEHKAFEYYKKSTDIDNSNGAFMVVTDEEGDFDLDSIEGKSPEKRNHEGPDDNHHQNMDLCRNSIKPVLVNKFEDNCVLIKMDSSHAEVKIRKPPEGSTLAAIPATHTGIAYLREKHIATSEDFNYM</sequence>
<dbReference type="InterPro" id="IPR006597">
    <property type="entry name" value="Sel1-like"/>
</dbReference>
<proteinExistence type="predicted"/>
<dbReference type="OrthoDB" id="2384430at2759"/>
<dbReference type="Proteomes" id="UP000266673">
    <property type="component" value="Unassembled WGS sequence"/>
</dbReference>
<reference evidence="2 3" key="1">
    <citation type="submission" date="2018-06" db="EMBL/GenBank/DDBJ databases">
        <title>Comparative genomics reveals the genomic features of Rhizophagus irregularis, R. cerebriforme, R. diaphanum and Gigaspora rosea, and their symbiotic lifestyle signature.</title>
        <authorList>
            <person name="Morin E."/>
            <person name="San Clemente H."/>
            <person name="Chen E.C.H."/>
            <person name="De La Providencia I."/>
            <person name="Hainaut M."/>
            <person name="Kuo A."/>
            <person name="Kohler A."/>
            <person name="Murat C."/>
            <person name="Tang N."/>
            <person name="Roy S."/>
            <person name="Loubradou J."/>
            <person name="Henrissat B."/>
            <person name="Grigoriev I.V."/>
            <person name="Corradi N."/>
            <person name="Roux C."/>
            <person name="Martin F.M."/>
        </authorList>
    </citation>
    <scope>NUCLEOTIDE SEQUENCE [LARGE SCALE GENOMIC DNA]</scope>
    <source>
        <strain evidence="2 3">DAOM 194757</strain>
    </source>
</reference>
<feature type="region of interest" description="Disordered" evidence="1">
    <location>
        <begin position="84"/>
        <end position="109"/>
    </location>
</feature>
<dbReference type="AlphaFoldDB" id="A0A397W6B7"/>